<accession>G2QNP6</accession>
<sequence>MFVLNMSFRLANAVGENRVLLVGFDITTRYRSGISIWRRPFHYLVSAFIMWTYPRVIEQKYPSDILWLPWPGSRRSEALSSPLVTGKAVAA</sequence>
<gene>
    <name evidence="1" type="ORF">MYCTH_2311268</name>
</gene>
<proteinExistence type="predicted"/>
<dbReference type="HOGENOM" id="CLU_2428603_0_0_1"/>
<protein>
    <submittedName>
        <fullName evidence="1">Uncharacterized protein</fullName>
    </submittedName>
</protein>
<reference evidence="1 2" key="1">
    <citation type="journal article" date="2011" name="Nat. Biotechnol.">
        <title>Comparative genomic analysis of the thermophilic biomass-degrading fungi Myceliophthora thermophila and Thielavia terrestris.</title>
        <authorList>
            <person name="Berka R.M."/>
            <person name="Grigoriev I.V."/>
            <person name="Otillar R."/>
            <person name="Salamov A."/>
            <person name="Grimwood J."/>
            <person name="Reid I."/>
            <person name="Ishmael N."/>
            <person name="John T."/>
            <person name="Darmond C."/>
            <person name="Moisan M.-C."/>
            <person name="Henrissat B."/>
            <person name="Coutinho P.M."/>
            <person name="Lombard V."/>
            <person name="Natvig D.O."/>
            <person name="Lindquist E."/>
            <person name="Schmutz J."/>
            <person name="Lucas S."/>
            <person name="Harris P."/>
            <person name="Powlowski J."/>
            <person name="Bellemare A."/>
            <person name="Taylor D."/>
            <person name="Butler G."/>
            <person name="de Vries R.P."/>
            <person name="Allijn I.E."/>
            <person name="van den Brink J."/>
            <person name="Ushinsky S."/>
            <person name="Storms R."/>
            <person name="Powell A.J."/>
            <person name="Paulsen I.T."/>
            <person name="Elbourne L.D.H."/>
            <person name="Baker S.E."/>
            <person name="Magnuson J."/>
            <person name="LaBoissiere S."/>
            <person name="Clutterbuck A.J."/>
            <person name="Martinez D."/>
            <person name="Wogulis M."/>
            <person name="de Leon A.L."/>
            <person name="Rey M.W."/>
            <person name="Tsang A."/>
        </authorList>
    </citation>
    <scope>NUCLEOTIDE SEQUENCE [LARGE SCALE GENOMIC DNA]</scope>
    <source>
        <strain evidence="2">ATCC 42464 / BCRC 31852 / DSM 1799</strain>
    </source>
</reference>
<keyword evidence="2" id="KW-1185">Reference proteome</keyword>
<evidence type="ECO:0000313" key="2">
    <source>
        <dbReference type="Proteomes" id="UP000007322"/>
    </source>
</evidence>
<dbReference type="GeneID" id="11506502"/>
<dbReference type="EMBL" id="CP003008">
    <property type="protein sequence ID" value="AEO61270.1"/>
    <property type="molecule type" value="Genomic_DNA"/>
</dbReference>
<organism evidence="1 2">
    <name type="scientific">Thermothelomyces thermophilus (strain ATCC 42464 / BCRC 31852 / DSM 1799)</name>
    <name type="common">Sporotrichum thermophile</name>
    <dbReference type="NCBI Taxonomy" id="573729"/>
    <lineage>
        <taxon>Eukaryota</taxon>
        <taxon>Fungi</taxon>
        <taxon>Dikarya</taxon>
        <taxon>Ascomycota</taxon>
        <taxon>Pezizomycotina</taxon>
        <taxon>Sordariomycetes</taxon>
        <taxon>Sordariomycetidae</taxon>
        <taxon>Sordariales</taxon>
        <taxon>Chaetomiaceae</taxon>
        <taxon>Thermothelomyces</taxon>
    </lineage>
</organism>
<dbReference type="Proteomes" id="UP000007322">
    <property type="component" value="Chromosome 7"/>
</dbReference>
<evidence type="ECO:0000313" key="1">
    <source>
        <dbReference type="EMBL" id="AEO61270.1"/>
    </source>
</evidence>
<dbReference type="RefSeq" id="XP_003666515.1">
    <property type="nucleotide sequence ID" value="XM_003666467.1"/>
</dbReference>
<dbReference type="KEGG" id="mtm:MYCTH_2311268"/>
<dbReference type="InParanoid" id="G2QNP6"/>
<name>G2QNP6_THET4</name>
<dbReference type="AlphaFoldDB" id="G2QNP6"/>
<dbReference type="VEuPathDB" id="FungiDB:MYCTH_2311268"/>